<sequence length="207" mass="21949">MGFLIFLALIGFCVWMIASEAEQKKKRRAEAAMESARRERLADPATAGAEMTRTARAGDVGDVQNLLPHLPAWPVRDAMLCTAQWLAVLSNGAAVADRAGVPRGTTDEVRALVESALAELASMATKLVSLSQLFAGDWNALAPDIRGRLETGAHHLNGISEAASSLRDSLGFAVAEQHGSTESAASVRRNLDALATAIRQTAQDDAD</sequence>
<proteinExistence type="predicted"/>
<evidence type="ECO:0000313" key="2">
    <source>
        <dbReference type="Proteomes" id="UP000608024"/>
    </source>
</evidence>
<reference evidence="1" key="2">
    <citation type="submission" date="2020-09" db="EMBL/GenBank/DDBJ databases">
        <authorList>
            <person name="Sun Q."/>
            <person name="Ohkuma M."/>
        </authorList>
    </citation>
    <scope>NUCLEOTIDE SEQUENCE</scope>
    <source>
        <strain evidence="1">JCM 4784</strain>
    </source>
</reference>
<dbReference type="AlphaFoldDB" id="A0A919AE86"/>
<name>A0A919AE86_9ACTN</name>
<accession>A0A919AE86</accession>
<protein>
    <submittedName>
        <fullName evidence="1">Uncharacterized protein</fullName>
    </submittedName>
</protein>
<evidence type="ECO:0000313" key="1">
    <source>
        <dbReference type="EMBL" id="GHF01394.1"/>
    </source>
</evidence>
<dbReference type="EMBL" id="BNBT01000289">
    <property type="protein sequence ID" value="GHF01394.1"/>
    <property type="molecule type" value="Genomic_DNA"/>
</dbReference>
<organism evidence="1 2">
    <name type="scientific">Streptomyces longispororuber</name>
    <dbReference type="NCBI Taxonomy" id="68230"/>
    <lineage>
        <taxon>Bacteria</taxon>
        <taxon>Bacillati</taxon>
        <taxon>Actinomycetota</taxon>
        <taxon>Actinomycetes</taxon>
        <taxon>Kitasatosporales</taxon>
        <taxon>Streptomycetaceae</taxon>
        <taxon>Streptomyces</taxon>
    </lineage>
</organism>
<keyword evidence="2" id="KW-1185">Reference proteome</keyword>
<reference evidence="1" key="1">
    <citation type="journal article" date="2014" name="Int. J. Syst. Evol. Microbiol.">
        <title>Complete genome sequence of Corynebacterium casei LMG S-19264T (=DSM 44701T), isolated from a smear-ripened cheese.</title>
        <authorList>
            <consortium name="US DOE Joint Genome Institute (JGI-PGF)"/>
            <person name="Walter F."/>
            <person name="Albersmeier A."/>
            <person name="Kalinowski J."/>
            <person name="Ruckert C."/>
        </authorList>
    </citation>
    <scope>NUCLEOTIDE SEQUENCE</scope>
    <source>
        <strain evidence="1">JCM 4784</strain>
    </source>
</reference>
<comment type="caution">
    <text evidence="1">The sequence shown here is derived from an EMBL/GenBank/DDBJ whole genome shotgun (WGS) entry which is preliminary data.</text>
</comment>
<gene>
    <name evidence="1" type="ORF">GCM10018785_75060</name>
</gene>
<dbReference type="Proteomes" id="UP000608024">
    <property type="component" value="Unassembled WGS sequence"/>
</dbReference>